<keyword evidence="9" id="KW-1185">Reference proteome</keyword>
<accession>A0ABT0VI78</accession>
<dbReference type="SUPFAM" id="SSF103473">
    <property type="entry name" value="MFS general substrate transporter"/>
    <property type="match status" value="1"/>
</dbReference>
<keyword evidence="2" id="KW-0813">Transport</keyword>
<dbReference type="InterPro" id="IPR020846">
    <property type="entry name" value="MFS_dom"/>
</dbReference>
<dbReference type="EMBL" id="JAGMVS010000049">
    <property type="protein sequence ID" value="MCM2437089.1"/>
    <property type="molecule type" value="Genomic_DNA"/>
</dbReference>
<feature type="transmembrane region" description="Helical" evidence="6">
    <location>
        <begin position="209"/>
        <end position="228"/>
    </location>
</feature>
<evidence type="ECO:0000256" key="1">
    <source>
        <dbReference type="ARBA" id="ARBA00004651"/>
    </source>
</evidence>
<dbReference type="InterPro" id="IPR024989">
    <property type="entry name" value="MFS_assoc_dom"/>
</dbReference>
<feature type="transmembrane region" description="Helical" evidence="6">
    <location>
        <begin position="341"/>
        <end position="360"/>
    </location>
</feature>
<name>A0ABT0VI78_9LACO</name>
<comment type="subcellular location">
    <subcellularLocation>
        <location evidence="1">Cell membrane</location>
        <topology evidence="1">Multi-pass membrane protein</topology>
    </subcellularLocation>
</comment>
<protein>
    <submittedName>
        <fullName evidence="8">MFS transporter</fullName>
    </submittedName>
</protein>
<reference evidence="8" key="1">
    <citation type="submission" date="2021-04" db="EMBL/GenBank/DDBJ databases">
        <title>Taxonomic assessment of Weissella genus.</title>
        <authorList>
            <person name="Fanelli F."/>
            <person name="Chieffi D."/>
            <person name="Dell'Aquila A."/>
            <person name="Gyu-Sung C."/>
            <person name="Franz C.M.A.P."/>
            <person name="Fusco V."/>
        </authorList>
    </citation>
    <scope>NUCLEOTIDE SEQUENCE</scope>
    <source>
        <strain evidence="8">LMG 25373</strain>
    </source>
</reference>
<dbReference type="InterPro" id="IPR011701">
    <property type="entry name" value="MFS"/>
</dbReference>
<evidence type="ECO:0000256" key="4">
    <source>
        <dbReference type="ARBA" id="ARBA00022989"/>
    </source>
</evidence>
<proteinExistence type="predicted"/>
<keyword evidence="3 6" id="KW-0812">Transmembrane</keyword>
<gene>
    <name evidence="8" type="ORF">KAK10_03965</name>
</gene>
<evidence type="ECO:0000256" key="3">
    <source>
        <dbReference type="ARBA" id="ARBA00022692"/>
    </source>
</evidence>
<feature type="transmembrane region" description="Helical" evidence="6">
    <location>
        <begin position="275"/>
        <end position="293"/>
    </location>
</feature>
<dbReference type="PANTHER" id="PTHR23506:SF23">
    <property type="entry name" value="GH10249P"/>
    <property type="match status" value="1"/>
</dbReference>
<dbReference type="RefSeq" id="WP_205144228.1">
    <property type="nucleotide sequence ID" value="NZ_JAFBDN010000026.1"/>
</dbReference>
<feature type="transmembrane region" description="Helical" evidence="6">
    <location>
        <begin position="141"/>
        <end position="161"/>
    </location>
</feature>
<feature type="transmembrane region" description="Helical" evidence="6">
    <location>
        <begin position="81"/>
        <end position="98"/>
    </location>
</feature>
<evidence type="ECO:0000256" key="2">
    <source>
        <dbReference type="ARBA" id="ARBA00022448"/>
    </source>
</evidence>
<evidence type="ECO:0000256" key="5">
    <source>
        <dbReference type="ARBA" id="ARBA00023136"/>
    </source>
</evidence>
<feature type="transmembrane region" description="Helical" evidence="6">
    <location>
        <begin position="366"/>
        <end position="387"/>
    </location>
</feature>
<feature type="transmembrane region" description="Helical" evidence="6">
    <location>
        <begin position="12"/>
        <end position="36"/>
    </location>
</feature>
<dbReference type="CDD" id="cd17325">
    <property type="entry name" value="MFS_MdtG_SLC18_like"/>
    <property type="match status" value="1"/>
</dbReference>
<dbReference type="PANTHER" id="PTHR23506">
    <property type="entry name" value="GH10249P"/>
    <property type="match status" value="1"/>
</dbReference>
<dbReference type="PROSITE" id="PS50850">
    <property type="entry name" value="MFS"/>
    <property type="match status" value="1"/>
</dbReference>
<organism evidence="8 9">
    <name type="scientific">Periweissella beninensis</name>
    <dbReference type="NCBI Taxonomy" id="504936"/>
    <lineage>
        <taxon>Bacteria</taxon>
        <taxon>Bacillati</taxon>
        <taxon>Bacillota</taxon>
        <taxon>Bacilli</taxon>
        <taxon>Lactobacillales</taxon>
        <taxon>Lactobacillaceae</taxon>
        <taxon>Periweissella</taxon>
    </lineage>
</organism>
<feature type="transmembrane region" description="Helical" evidence="6">
    <location>
        <begin position="110"/>
        <end position="129"/>
    </location>
</feature>
<feature type="transmembrane region" description="Helical" evidence="6">
    <location>
        <begin position="299"/>
        <end position="320"/>
    </location>
</feature>
<feature type="transmembrane region" description="Helical" evidence="6">
    <location>
        <begin position="48"/>
        <end position="69"/>
    </location>
</feature>
<dbReference type="Pfam" id="PF07690">
    <property type="entry name" value="MFS_1"/>
    <property type="match status" value="1"/>
</dbReference>
<evidence type="ECO:0000313" key="8">
    <source>
        <dbReference type="EMBL" id="MCM2437089.1"/>
    </source>
</evidence>
<dbReference type="InterPro" id="IPR050930">
    <property type="entry name" value="MFS_Vesicular_Transporter"/>
</dbReference>
<keyword evidence="5 6" id="KW-0472">Membrane</keyword>
<feature type="transmembrane region" description="Helical" evidence="6">
    <location>
        <begin position="167"/>
        <end position="188"/>
    </location>
</feature>
<feature type="transmembrane region" description="Helical" evidence="6">
    <location>
        <begin position="248"/>
        <end position="268"/>
    </location>
</feature>
<dbReference type="InterPro" id="IPR001958">
    <property type="entry name" value="Tet-R_TetA/multi-R_MdtG-like"/>
</dbReference>
<keyword evidence="4 6" id="KW-1133">Transmembrane helix</keyword>
<evidence type="ECO:0000256" key="6">
    <source>
        <dbReference type="SAM" id="Phobius"/>
    </source>
</evidence>
<evidence type="ECO:0000313" key="9">
    <source>
        <dbReference type="Proteomes" id="UP001057481"/>
    </source>
</evidence>
<comment type="caution">
    <text evidence="8">The sequence shown here is derived from an EMBL/GenBank/DDBJ whole genome shotgun (WGS) entry which is preliminary data.</text>
</comment>
<dbReference type="Pfam" id="PF12832">
    <property type="entry name" value="MFS_1_like"/>
    <property type="match status" value="1"/>
</dbReference>
<dbReference type="Proteomes" id="UP001057481">
    <property type="component" value="Unassembled WGS sequence"/>
</dbReference>
<feature type="domain" description="Major facilitator superfamily (MFS) profile" evidence="7">
    <location>
        <begin position="14"/>
        <end position="389"/>
    </location>
</feature>
<evidence type="ECO:0000259" key="7">
    <source>
        <dbReference type="PROSITE" id="PS50850"/>
    </source>
</evidence>
<sequence>MENQTISKQSQRNGLIVVTLAIFTDMLVYGLVVPILPGYALSLGVSQTAIGVLFGSYAIALFVATPIFGILSDKVGRKGPMLWGLLGLAGATLLYAFAKQFWMLVVARSLQGVSAAITWTAGFALLADLYPSQERGKVMGIALAGQSIGTLIGPTVGGWLYQIGGYQVPFLAATGLAIIDGLLRIFLIKNVPHEKSESVLSSLNLLKNRRLLIIVGVVIIGASIPCVLEPTLPLRLQKGMNVSSGVTGLLFAIPTLAYAISAPVIGSLSQRIGHYKAMTMGMILAAVCFPFIALSNSVWLVAIVLVFLGIGMGTAITPCLPEFAEISQKSGTNSFGASFSIYNTAYSIGMMIGPTLGGILTNYLGIVWSYSVVAIVILVYIIFFNIYNHHALKTA</sequence>
<dbReference type="Gene3D" id="1.20.1250.20">
    <property type="entry name" value="MFS general substrate transporter like domains"/>
    <property type="match status" value="2"/>
</dbReference>
<dbReference type="InterPro" id="IPR036259">
    <property type="entry name" value="MFS_trans_sf"/>
</dbReference>
<dbReference type="PRINTS" id="PR01035">
    <property type="entry name" value="TCRTETA"/>
</dbReference>